<comment type="caution">
    <text evidence="1">The sequence shown here is derived from an EMBL/GenBank/DDBJ whole genome shotgun (WGS) entry which is preliminary data.</text>
</comment>
<reference evidence="2" key="1">
    <citation type="journal article" date="2019" name="Curr. Biol.">
        <title>Genome Sequence of Striga asiatica Provides Insight into the Evolution of Plant Parasitism.</title>
        <authorList>
            <person name="Yoshida S."/>
            <person name="Kim S."/>
            <person name="Wafula E.K."/>
            <person name="Tanskanen J."/>
            <person name="Kim Y.M."/>
            <person name="Honaas L."/>
            <person name="Yang Z."/>
            <person name="Spallek T."/>
            <person name="Conn C.E."/>
            <person name="Ichihashi Y."/>
            <person name="Cheong K."/>
            <person name="Cui S."/>
            <person name="Der J.P."/>
            <person name="Gundlach H."/>
            <person name="Jiao Y."/>
            <person name="Hori C."/>
            <person name="Ishida J.K."/>
            <person name="Kasahara H."/>
            <person name="Kiba T."/>
            <person name="Kim M.S."/>
            <person name="Koo N."/>
            <person name="Laohavisit A."/>
            <person name="Lee Y.H."/>
            <person name="Lumba S."/>
            <person name="McCourt P."/>
            <person name="Mortimer J.C."/>
            <person name="Mutuku J.M."/>
            <person name="Nomura T."/>
            <person name="Sasaki-Sekimoto Y."/>
            <person name="Seto Y."/>
            <person name="Wang Y."/>
            <person name="Wakatake T."/>
            <person name="Sakakibara H."/>
            <person name="Demura T."/>
            <person name="Yamaguchi S."/>
            <person name="Yoneyama K."/>
            <person name="Manabe R.I."/>
            <person name="Nelson D.C."/>
            <person name="Schulman A.H."/>
            <person name="Timko M.P."/>
            <person name="dePamphilis C.W."/>
            <person name="Choi D."/>
            <person name="Shirasu K."/>
        </authorList>
    </citation>
    <scope>NUCLEOTIDE SEQUENCE [LARGE SCALE GENOMIC DNA]</scope>
    <source>
        <strain evidence="2">cv. UVA1</strain>
    </source>
</reference>
<dbReference type="PANTHER" id="PTHR33219:SF10">
    <property type="entry name" value="OS07G0185300 PROTEIN"/>
    <property type="match status" value="1"/>
</dbReference>
<dbReference type="AlphaFoldDB" id="A0A5A7RC77"/>
<proteinExistence type="predicted"/>
<evidence type="ECO:0000313" key="2">
    <source>
        <dbReference type="Proteomes" id="UP000325081"/>
    </source>
</evidence>
<organism evidence="1 2">
    <name type="scientific">Striga asiatica</name>
    <name type="common">Asiatic witchweed</name>
    <name type="synonym">Buchnera asiatica</name>
    <dbReference type="NCBI Taxonomy" id="4170"/>
    <lineage>
        <taxon>Eukaryota</taxon>
        <taxon>Viridiplantae</taxon>
        <taxon>Streptophyta</taxon>
        <taxon>Embryophyta</taxon>
        <taxon>Tracheophyta</taxon>
        <taxon>Spermatophyta</taxon>
        <taxon>Magnoliopsida</taxon>
        <taxon>eudicotyledons</taxon>
        <taxon>Gunneridae</taxon>
        <taxon>Pentapetalae</taxon>
        <taxon>asterids</taxon>
        <taxon>lamiids</taxon>
        <taxon>Lamiales</taxon>
        <taxon>Orobanchaceae</taxon>
        <taxon>Buchnereae</taxon>
        <taxon>Striga</taxon>
    </lineage>
</organism>
<dbReference type="PANTHER" id="PTHR33219">
    <property type="entry name" value="YLMG HOMOLOG PROTEIN 2, CHLOROPLASTIC"/>
    <property type="match status" value="1"/>
</dbReference>
<name>A0A5A7RC77_STRAF</name>
<dbReference type="InterPro" id="IPR003425">
    <property type="entry name" value="CCB3/YggT"/>
</dbReference>
<gene>
    <name evidence="1" type="ORF">STAS_32648</name>
</gene>
<dbReference type="EMBL" id="BKCP01011625">
    <property type="protein sequence ID" value="GER55008.1"/>
    <property type="molecule type" value="Genomic_DNA"/>
</dbReference>
<dbReference type="GO" id="GO:0009507">
    <property type="term" value="C:chloroplast"/>
    <property type="evidence" value="ECO:0007669"/>
    <property type="project" value="TreeGrafter"/>
</dbReference>
<dbReference type="Proteomes" id="UP000325081">
    <property type="component" value="Unassembled WGS sequence"/>
</dbReference>
<dbReference type="Pfam" id="PF02325">
    <property type="entry name" value="CCB3_YggT"/>
    <property type="match status" value="1"/>
</dbReference>
<sequence>MASFVVHTQSTLPTPIIPPSAANRRVFSRSLPSLRTQFRRPLQTPKLLHFSPIQLKPSNSIVASSLSTPPIKPAIEQPVSAKPPHDLLSGSTRTVTTLVAVALTASKFLARGLFTLAVQLKEPLLSSARPAFFAAAQGSPSTPFTVVAVGMSKWLDLYGGILLVRVLLSWFPNIPWEQQPLTALRDLCDPYLSLFRNIIPPVMNTLDISPLFAFTVLGILSAILKLDGPPSDL</sequence>
<dbReference type="GO" id="GO:0016020">
    <property type="term" value="C:membrane"/>
    <property type="evidence" value="ECO:0007669"/>
    <property type="project" value="InterPro"/>
</dbReference>
<evidence type="ECO:0000313" key="1">
    <source>
        <dbReference type="EMBL" id="GER55008.1"/>
    </source>
</evidence>
<keyword evidence="2" id="KW-1185">Reference proteome</keyword>
<dbReference type="OrthoDB" id="2066at2759"/>
<protein>
    <submittedName>
        <fullName evidence="1">YGGT family protein</fullName>
    </submittedName>
</protein>
<dbReference type="GO" id="GO:0010020">
    <property type="term" value="P:chloroplast fission"/>
    <property type="evidence" value="ECO:0007669"/>
    <property type="project" value="TreeGrafter"/>
</dbReference>
<accession>A0A5A7RC77</accession>